<dbReference type="InterPro" id="IPR029058">
    <property type="entry name" value="AB_hydrolase_fold"/>
</dbReference>
<feature type="domain" description="AB hydrolase-1" evidence="1">
    <location>
        <begin position="63"/>
        <end position="297"/>
    </location>
</feature>
<dbReference type="Proteomes" id="UP000637632">
    <property type="component" value="Unassembled WGS sequence"/>
</dbReference>
<organism evidence="2 3">
    <name type="scientific">Undibacterium aquatile</name>
    <dbReference type="NCBI Taxonomy" id="1537398"/>
    <lineage>
        <taxon>Bacteria</taxon>
        <taxon>Pseudomonadati</taxon>
        <taxon>Pseudomonadota</taxon>
        <taxon>Betaproteobacteria</taxon>
        <taxon>Burkholderiales</taxon>
        <taxon>Oxalobacteraceae</taxon>
        <taxon>Undibacterium</taxon>
    </lineage>
</organism>
<dbReference type="Gene3D" id="3.40.50.1820">
    <property type="entry name" value="alpha/beta hydrolase"/>
    <property type="match status" value="1"/>
</dbReference>
<evidence type="ECO:0000313" key="2">
    <source>
        <dbReference type="EMBL" id="MBC3812562.1"/>
    </source>
</evidence>
<name>A0ABR6XIG6_9BURK</name>
<accession>A0ABR6XIG6</accession>
<dbReference type="GO" id="GO:0016787">
    <property type="term" value="F:hydrolase activity"/>
    <property type="evidence" value="ECO:0007669"/>
    <property type="project" value="UniProtKB-KW"/>
</dbReference>
<dbReference type="PRINTS" id="PR00111">
    <property type="entry name" value="ABHYDROLASE"/>
</dbReference>
<dbReference type="EMBL" id="JACOFT010000005">
    <property type="protein sequence ID" value="MBC3812562.1"/>
    <property type="molecule type" value="Genomic_DNA"/>
</dbReference>
<sequence length="309" mass="34159">MAVLSLFILLAGALFLGLAIAWAPDKSVDDLKQKWAPAPSKFIDVHGLQVHVRDEGLADDPVPVMLIHGTSSSLHTWEPWVKALKAERRVITMDLPGFGLTGPNQENDYSTTAYVRFILDLMDSLHLSKVVLGGNSLGGEIAWEVAAAAPARVDKLILVDAAGYAFTPKSIPVGFQIARMPMMSWVMDHCLPRSMVESSVKNVYARPEKVTPALVDRYEAMMLREGNRPALRQRISQLAIGDHAELIKTIRVPTLILWGGKDQLIPPENAEWFQQDIANSKLIMFDELGHVPQEENPVVTVAAVRIFLQ</sequence>
<keyword evidence="3" id="KW-1185">Reference proteome</keyword>
<keyword evidence="2" id="KW-0378">Hydrolase</keyword>
<dbReference type="SUPFAM" id="SSF53474">
    <property type="entry name" value="alpha/beta-Hydrolases"/>
    <property type="match status" value="1"/>
</dbReference>
<gene>
    <name evidence="2" type="ORF">H8K26_14030</name>
</gene>
<reference evidence="2 3" key="1">
    <citation type="submission" date="2020-08" db="EMBL/GenBank/DDBJ databases">
        <title>Novel species isolated from subtropical streams in China.</title>
        <authorList>
            <person name="Lu H."/>
        </authorList>
    </citation>
    <scope>NUCLEOTIDE SEQUENCE [LARGE SCALE GENOMIC DNA]</scope>
    <source>
        <strain evidence="2 3">CCTCC AB 2015119</strain>
    </source>
</reference>
<proteinExistence type="predicted"/>
<evidence type="ECO:0000259" key="1">
    <source>
        <dbReference type="Pfam" id="PF00561"/>
    </source>
</evidence>
<dbReference type="PANTHER" id="PTHR43689:SF8">
    <property type="entry name" value="ALPHA_BETA-HYDROLASES SUPERFAMILY PROTEIN"/>
    <property type="match status" value="1"/>
</dbReference>
<dbReference type="PANTHER" id="PTHR43689">
    <property type="entry name" value="HYDROLASE"/>
    <property type="match status" value="1"/>
</dbReference>
<dbReference type="RefSeq" id="WP_190480376.1">
    <property type="nucleotide sequence ID" value="NZ_JACOFT010000005.1"/>
</dbReference>
<dbReference type="Pfam" id="PF00561">
    <property type="entry name" value="Abhydrolase_1"/>
    <property type="match status" value="1"/>
</dbReference>
<comment type="caution">
    <text evidence="2">The sequence shown here is derived from an EMBL/GenBank/DDBJ whole genome shotgun (WGS) entry which is preliminary data.</text>
</comment>
<dbReference type="InterPro" id="IPR000073">
    <property type="entry name" value="AB_hydrolase_1"/>
</dbReference>
<evidence type="ECO:0000313" key="3">
    <source>
        <dbReference type="Proteomes" id="UP000637632"/>
    </source>
</evidence>
<protein>
    <submittedName>
        <fullName evidence="2">Alpha/beta hydrolase</fullName>
    </submittedName>
</protein>